<feature type="non-terminal residue" evidence="2">
    <location>
        <position position="1"/>
    </location>
</feature>
<sequence length="83" mass="9164">TFSVLTFFCLRRDRFLNEKTSLGCNDSFIPKATANDDRESPEGPAANDSQRSGSVTRRRGWIPWGRCLDPPIDGSGGEVDCGR</sequence>
<evidence type="ECO:0000313" key="3">
    <source>
        <dbReference type="Proteomes" id="UP000694892"/>
    </source>
</evidence>
<accession>A0A974D1J4</accession>
<dbReference type="AlphaFoldDB" id="A0A974D1J4"/>
<reference evidence="3" key="1">
    <citation type="journal article" date="2016" name="Nature">
        <title>Genome evolution in the allotetraploid frog Xenopus laevis.</title>
        <authorList>
            <person name="Session A.M."/>
            <person name="Uno Y."/>
            <person name="Kwon T."/>
            <person name="Chapman J.A."/>
            <person name="Toyoda A."/>
            <person name="Takahashi S."/>
            <person name="Fukui A."/>
            <person name="Hikosaka A."/>
            <person name="Suzuki A."/>
            <person name="Kondo M."/>
            <person name="van Heeringen S.J."/>
            <person name="Quigley I."/>
            <person name="Heinz S."/>
            <person name="Ogino H."/>
            <person name="Ochi H."/>
            <person name="Hellsten U."/>
            <person name="Lyons J.B."/>
            <person name="Simakov O."/>
            <person name="Putnam N."/>
            <person name="Stites J."/>
            <person name="Kuroki Y."/>
            <person name="Tanaka T."/>
            <person name="Michiue T."/>
            <person name="Watanabe M."/>
            <person name="Bogdanovic O."/>
            <person name="Lister R."/>
            <person name="Georgiou G."/>
            <person name="Paranjpe S.S."/>
            <person name="van Kruijsbergen I."/>
            <person name="Shu S."/>
            <person name="Carlson J."/>
            <person name="Kinoshita T."/>
            <person name="Ohta Y."/>
            <person name="Mawaribuchi S."/>
            <person name="Jenkins J."/>
            <person name="Grimwood J."/>
            <person name="Schmutz J."/>
            <person name="Mitros T."/>
            <person name="Mozaffari S.V."/>
            <person name="Suzuki Y."/>
            <person name="Haramoto Y."/>
            <person name="Yamamoto T.S."/>
            <person name="Takagi C."/>
            <person name="Heald R."/>
            <person name="Miller K."/>
            <person name="Haudenschild C."/>
            <person name="Kitzman J."/>
            <person name="Nakayama T."/>
            <person name="Izutsu Y."/>
            <person name="Robert J."/>
            <person name="Fortriede J."/>
            <person name="Burns K."/>
            <person name="Lotay V."/>
            <person name="Karimi K."/>
            <person name="Yasuoka Y."/>
            <person name="Dichmann D.S."/>
            <person name="Flajnik M.F."/>
            <person name="Houston D.W."/>
            <person name="Shendure J."/>
            <person name="DuPasquier L."/>
            <person name="Vize P.D."/>
            <person name="Zorn A.M."/>
            <person name="Ito M."/>
            <person name="Marcotte E.M."/>
            <person name="Wallingford J.B."/>
            <person name="Ito Y."/>
            <person name="Asashima M."/>
            <person name="Ueno N."/>
            <person name="Matsuda Y."/>
            <person name="Veenstra G.J."/>
            <person name="Fujiyama A."/>
            <person name="Harland R.M."/>
            <person name="Taira M."/>
            <person name="Rokhsar D.S."/>
        </authorList>
    </citation>
    <scope>NUCLEOTIDE SEQUENCE [LARGE SCALE GENOMIC DNA]</scope>
    <source>
        <strain evidence="3">J</strain>
    </source>
</reference>
<evidence type="ECO:0000256" key="1">
    <source>
        <dbReference type="SAM" id="MobiDB-lite"/>
    </source>
</evidence>
<name>A0A974D1J4_XENLA</name>
<organism evidence="2 3">
    <name type="scientific">Xenopus laevis</name>
    <name type="common">African clawed frog</name>
    <dbReference type="NCBI Taxonomy" id="8355"/>
    <lineage>
        <taxon>Eukaryota</taxon>
        <taxon>Metazoa</taxon>
        <taxon>Chordata</taxon>
        <taxon>Craniata</taxon>
        <taxon>Vertebrata</taxon>
        <taxon>Euteleostomi</taxon>
        <taxon>Amphibia</taxon>
        <taxon>Batrachia</taxon>
        <taxon>Anura</taxon>
        <taxon>Pipoidea</taxon>
        <taxon>Pipidae</taxon>
        <taxon>Xenopodinae</taxon>
        <taxon>Xenopus</taxon>
        <taxon>Xenopus</taxon>
    </lineage>
</organism>
<gene>
    <name evidence="2" type="ORF">XELAEV_18021958mg</name>
</gene>
<evidence type="ECO:0000313" key="2">
    <source>
        <dbReference type="EMBL" id="OCT83819.1"/>
    </source>
</evidence>
<proteinExistence type="predicted"/>
<protein>
    <submittedName>
        <fullName evidence="2">Uncharacterized protein</fullName>
    </submittedName>
</protein>
<dbReference type="EMBL" id="CM004472">
    <property type="protein sequence ID" value="OCT83819.1"/>
    <property type="molecule type" value="Genomic_DNA"/>
</dbReference>
<dbReference type="Proteomes" id="UP000694892">
    <property type="component" value="Chromosome 4L"/>
</dbReference>
<feature type="region of interest" description="Disordered" evidence="1">
    <location>
        <begin position="27"/>
        <end position="57"/>
    </location>
</feature>